<feature type="binding site" evidence="16">
    <location>
        <position position="610"/>
    </location>
    <ligand>
        <name>ATP</name>
        <dbReference type="ChEBI" id="CHEBI:30616"/>
    </ligand>
</feature>
<dbReference type="InterPro" id="IPR023299">
    <property type="entry name" value="ATPase_P-typ_cyto_dom_N"/>
</dbReference>
<evidence type="ECO:0000256" key="15">
    <source>
        <dbReference type="PIRSR" id="PIRSR606539-1"/>
    </source>
</evidence>
<evidence type="ECO:0000256" key="3">
    <source>
        <dbReference type="ARBA" id="ARBA00008109"/>
    </source>
</evidence>
<feature type="binding site" evidence="16">
    <location>
        <position position="418"/>
    </location>
    <ligand>
        <name>ATP</name>
        <dbReference type="ChEBI" id="CHEBI:30616"/>
    </ligand>
</feature>
<dbReference type="PROSITE" id="PS00154">
    <property type="entry name" value="ATPASE_E1_E2"/>
    <property type="match status" value="1"/>
</dbReference>
<feature type="binding site" evidence="16">
    <location>
        <position position="828"/>
    </location>
    <ligand>
        <name>ATP</name>
        <dbReference type="ChEBI" id="CHEBI:30616"/>
    </ligand>
</feature>
<dbReference type="NCBIfam" id="TIGR01494">
    <property type="entry name" value="ATPase_P-type"/>
    <property type="match status" value="2"/>
</dbReference>
<evidence type="ECO:0000256" key="9">
    <source>
        <dbReference type="ARBA" id="ARBA00022842"/>
    </source>
</evidence>
<evidence type="ECO:0000256" key="14">
    <source>
        <dbReference type="ARBA" id="ARBA00049128"/>
    </source>
</evidence>
<dbReference type="InterPro" id="IPR044492">
    <property type="entry name" value="P_typ_ATPase_HD_dom"/>
</dbReference>
<dbReference type="EMBL" id="JADGJW010000079">
    <property type="protein sequence ID" value="KAJ3224841.1"/>
    <property type="molecule type" value="Genomic_DNA"/>
</dbReference>
<feature type="binding site" evidence="16">
    <location>
        <position position="417"/>
    </location>
    <ligand>
        <name>ATP</name>
        <dbReference type="ChEBI" id="CHEBI:30616"/>
    </ligand>
</feature>
<keyword evidence="10 18" id="KW-1278">Translocase</keyword>
<keyword evidence="4" id="KW-1003">Cell membrane</keyword>
<dbReference type="GO" id="GO:0045332">
    <property type="term" value="P:phospholipid translocation"/>
    <property type="evidence" value="ECO:0007669"/>
    <property type="project" value="TreeGrafter"/>
</dbReference>
<feature type="binding site" evidence="16">
    <location>
        <position position="553"/>
    </location>
    <ligand>
        <name>ATP</name>
        <dbReference type="ChEBI" id="CHEBI:30616"/>
    </ligand>
</feature>
<dbReference type="InterPro" id="IPR001757">
    <property type="entry name" value="P_typ_ATPase"/>
</dbReference>
<feature type="transmembrane region" description="Helical" evidence="18">
    <location>
        <begin position="342"/>
        <end position="361"/>
    </location>
</feature>
<dbReference type="GO" id="GO:0006892">
    <property type="term" value="P:post-Golgi vesicle-mediated transport"/>
    <property type="evidence" value="ECO:0007669"/>
    <property type="project" value="TreeGrafter"/>
</dbReference>
<feature type="binding site" evidence="16">
    <location>
        <position position="576"/>
    </location>
    <ligand>
        <name>ATP</name>
        <dbReference type="ChEBI" id="CHEBI:30616"/>
    </ligand>
</feature>
<feature type="binding site" evidence="16">
    <location>
        <position position="834"/>
    </location>
    <ligand>
        <name>ATP</name>
        <dbReference type="ChEBI" id="CHEBI:30616"/>
    </ligand>
</feature>
<feature type="binding site" evidence="16">
    <location>
        <position position="692"/>
    </location>
    <ligand>
        <name>ATP</name>
        <dbReference type="ChEBI" id="CHEBI:30616"/>
    </ligand>
</feature>
<dbReference type="Gene3D" id="2.70.150.10">
    <property type="entry name" value="Calcium-transporting ATPase, cytoplasmic transduction domain A"/>
    <property type="match status" value="1"/>
</dbReference>
<comment type="catalytic activity">
    <reaction evidence="13 18">
        <text>ATP + H2O + phospholipidSide 1 = ADP + phosphate + phospholipidSide 2.</text>
        <dbReference type="EC" id="7.6.2.1"/>
    </reaction>
</comment>
<feature type="binding site" evidence="16">
    <location>
        <position position="858"/>
    </location>
    <ligand>
        <name>ATP</name>
        <dbReference type="ChEBI" id="CHEBI:30616"/>
    </ligand>
</feature>
<dbReference type="PRINTS" id="PR00119">
    <property type="entry name" value="CATATPASE"/>
</dbReference>
<dbReference type="PANTHER" id="PTHR24092:SF150">
    <property type="entry name" value="PHOSPHOLIPID-TRANSPORTING ATPASE"/>
    <property type="match status" value="1"/>
</dbReference>
<keyword evidence="11 18" id="KW-1133">Transmembrane helix</keyword>
<feature type="binding site" evidence="17">
    <location>
        <position position="416"/>
    </location>
    <ligand>
        <name>Mg(2+)</name>
        <dbReference type="ChEBI" id="CHEBI:18420"/>
    </ligand>
</feature>
<comment type="subcellular location">
    <subcellularLocation>
        <location evidence="2">Cell membrane</location>
    </subcellularLocation>
    <subcellularLocation>
        <location evidence="1 18">Membrane</location>
        <topology evidence="1 18">Multi-pass membrane protein</topology>
    </subcellularLocation>
</comment>
<evidence type="ECO:0000256" key="13">
    <source>
        <dbReference type="ARBA" id="ARBA00034036"/>
    </source>
</evidence>
<dbReference type="InterPro" id="IPR018303">
    <property type="entry name" value="ATPase_P-typ_P_site"/>
</dbReference>
<protein>
    <recommendedName>
        <fullName evidence="18">Phospholipid-transporting ATPase</fullName>
        <ecNumber evidence="18">7.6.2.1</ecNumber>
    </recommendedName>
</protein>
<feature type="binding site" evidence="16">
    <location>
        <position position="512"/>
    </location>
    <ligand>
        <name>ATP</name>
        <dbReference type="ChEBI" id="CHEBI:30616"/>
    </ligand>
</feature>
<dbReference type="SUPFAM" id="SSF81653">
    <property type="entry name" value="Calcium ATPase, transduction domain A"/>
    <property type="match status" value="1"/>
</dbReference>
<comment type="similarity">
    <text evidence="3 18">Belongs to the cation transport ATPase (P-type) (TC 3.A.3) family. Type IV subfamily.</text>
</comment>
<evidence type="ECO:0000256" key="2">
    <source>
        <dbReference type="ARBA" id="ARBA00004236"/>
    </source>
</evidence>
<feature type="transmembrane region" description="Helical" evidence="18">
    <location>
        <begin position="1076"/>
        <end position="1098"/>
    </location>
</feature>
<dbReference type="Pfam" id="PF16212">
    <property type="entry name" value="PhoLip_ATPase_C"/>
    <property type="match status" value="1"/>
</dbReference>
<dbReference type="FunFam" id="3.40.1110.10:FF:000126">
    <property type="entry name" value="Phospholipid-transporting ATPase"/>
    <property type="match status" value="1"/>
</dbReference>
<dbReference type="Gene3D" id="3.40.50.1000">
    <property type="entry name" value="HAD superfamily/HAD-like"/>
    <property type="match status" value="1"/>
</dbReference>
<feature type="domain" description="P-type ATPase C-terminal" evidence="20">
    <location>
        <begin position="881"/>
        <end position="1107"/>
    </location>
</feature>
<feature type="binding site" evidence="17">
    <location>
        <position position="859"/>
    </location>
    <ligand>
        <name>Mg(2+)</name>
        <dbReference type="ChEBI" id="CHEBI:18420"/>
    </ligand>
</feature>
<dbReference type="Pfam" id="PF13246">
    <property type="entry name" value="Cation_ATPase"/>
    <property type="match status" value="1"/>
</dbReference>
<feature type="binding site" evidence="16">
    <location>
        <position position="416"/>
    </location>
    <ligand>
        <name>ATP</name>
        <dbReference type="ChEBI" id="CHEBI:30616"/>
    </ligand>
</feature>
<evidence type="ECO:0000256" key="5">
    <source>
        <dbReference type="ARBA" id="ARBA00022692"/>
    </source>
</evidence>
<dbReference type="GO" id="GO:0140326">
    <property type="term" value="F:ATPase-coupled intramembrane lipid transporter activity"/>
    <property type="evidence" value="ECO:0007669"/>
    <property type="project" value="UniProtKB-EC"/>
</dbReference>
<keyword evidence="5 18" id="KW-0812">Transmembrane</keyword>
<feature type="binding site" evidence="16">
    <location>
        <position position="691"/>
    </location>
    <ligand>
        <name>ATP</name>
        <dbReference type="ChEBI" id="CHEBI:30616"/>
    </ligand>
</feature>
<dbReference type="SFLD" id="SFLDG00002">
    <property type="entry name" value="C1.7:_P-type_atpase_like"/>
    <property type="match status" value="1"/>
</dbReference>
<dbReference type="SFLD" id="SFLDF00027">
    <property type="entry name" value="p-type_atpase"/>
    <property type="match status" value="1"/>
</dbReference>
<dbReference type="InterPro" id="IPR006539">
    <property type="entry name" value="P-type_ATPase_IV"/>
</dbReference>
<dbReference type="InterPro" id="IPR023214">
    <property type="entry name" value="HAD_sf"/>
</dbReference>
<evidence type="ECO:0000256" key="10">
    <source>
        <dbReference type="ARBA" id="ARBA00022967"/>
    </source>
</evidence>
<reference evidence="21" key="1">
    <citation type="submission" date="2020-05" db="EMBL/GenBank/DDBJ databases">
        <title>Phylogenomic resolution of chytrid fungi.</title>
        <authorList>
            <person name="Stajich J.E."/>
            <person name="Amses K."/>
            <person name="Simmons R."/>
            <person name="Seto K."/>
            <person name="Myers J."/>
            <person name="Bonds A."/>
            <person name="Quandt C.A."/>
            <person name="Barry K."/>
            <person name="Liu P."/>
            <person name="Grigoriev I."/>
            <person name="Longcore J.E."/>
            <person name="James T.Y."/>
        </authorList>
    </citation>
    <scope>NUCLEOTIDE SEQUENCE</scope>
    <source>
        <strain evidence="21">JEL0476</strain>
    </source>
</reference>
<comment type="cofactor">
    <cofactor evidence="17">
        <name>Mg(2+)</name>
        <dbReference type="ChEBI" id="CHEBI:18420"/>
    </cofactor>
</comment>
<dbReference type="CDD" id="cd02073">
    <property type="entry name" value="P-type_ATPase_APLT_Dnf-like"/>
    <property type="match status" value="1"/>
</dbReference>
<dbReference type="GO" id="GO:0016887">
    <property type="term" value="F:ATP hydrolysis activity"/>
    <property type="evidence" value="ECO:0007669"/>
    <property type="project" value="InterPro"/>
</dbReference>
<evidence type="ECO:0000259" key="20">
    <source>
        <dbReference type="Pfam" id="PF16212"/>
    </source>
</evidence>
<evidence type="ECO:0000256" key="16">
    <source>
        <dbReference type="PIRSR" id="PIRSR606539-2"/>
    </source>
</evidence>
<dbReference type="SUPFAM" id="SSF81665">
    <property type="entry name" value="Calcium ATPase, transmembrane domain M"/>
    <property type="match status" value="1"/>
</dbReference>
<dbReference type="Gene3D" id="3.40.1110.10">
    <property type="entry name" value="Calcium-transporting ATPase, cytoplasmic domain N"/>
    <property type="match status" value="1"/>
</dbReference>
<evidence type="ECO:0000256" key="17">
    <source>
        <dbReference type="PIRSR" id="PIRSR606539-3"/>
    </source>
</evidence>
<evidence type="ECO:0000259" key="19">
    <source>
        <dbReference type="Pfam" id="PF00122"/>
    </source>
</evidence>
<organism evidence="21 22">
    <name type="scientific">Clydaea vesicula</name>
    <dbReference type="NCBI Taxonomy" id="447962"/>
    <lineage>
        <taxon>Eukaryota</taxon>
        <taxon>Fungi</taxon>
        <taxon>Fungi incertae sedis</taxon>
        <taxon>Chytridiomycota</taxon>
        <taxon>Chytridiomycota incertae sedis</taxon>
        <taxon>Chytridiomycetes</taxon>
        <taxon>Lobulomycetales</taxon>
        <taxon>Lobulomycetaceae</taxon>
        <taxon>Clydaea</taxon>
    </lineage>
</organism>
<keyword evidence="6 17" id="KW-0479">Metal-binding</keyword>
<dbReference type="SUPFAM" id="SSF81660">
    <property type="entry name" value="Metal cation-transporting ATPase, ATP-binding domain N"/>
    <property type="match status" value="1"/>
</dbReference>
<feature type="binding site" evidence="17">
    <location>
        <position position="418"/>
    </location>
    <ligand>
        <name>Mg(2+)</name>
        <dbReference type="ChEBI" id="CHEBI:18420"/>
    </ligand>
</feature>
<name>A0AAD5XXY8_9FUNG</name>
<evidence type="ECO:0000256" key="1">
    <source>
        <dbReference type="ARBA" id="ARBA00004141"/>
    </source>
</evidence>
<evidence type="ECO:0000313" key="22">
    <source>
        <dbReference type="Proteomes" id="UP001211065"/>
    </source>
</evidence>
<dbReference type="InterPro" id="IPR023298">
    <property type="entry name" value="ATPase_P-typ_TM_dom_sf"/>
</dbReference>
<feature type="transmembrane region" description="Helical" evidence="18">
    <location>
        <begin position="1019"/>
        <end position="1036"/>
    </location>
</feature>
<keyword evidence="9 17" id="KW-0460">Magnesium</keyword>
<feature type="binding site" evidence="16">
    <location>
        <position position="690"/>
    </location>
    <ligand>
        <name>ATP</name>
        <dbReference type="ChEBI" id="CHEBI:30616"/>
    </ligand>
</feature>
<evidence type="ECO:0000313" key="21">
    <source>
        <dbReference type="EMBL" id="KAJ3224841.1"/>
    </source>
</evidence>
<dbReference type="SFLD" id="SFLDS00003">
    <property type="entry name" value="Haloacid_Dehalogenase"/>
    <property type="match status" value="1"/>
</dbReference>
<dbReference type="EC" id="7.6.2.1" evidence="18"/>
<feature type="domain" description="P-type ATPase A" evidence="19">
    <location>
        <begin position="135"/>
        <end position="198"/>
    </location>
</feature>
<dbReference type="InterPro" id="IPR036412">
    <property type="entry name" value="HAD-like_sf"/>
</dbReference>
<evidence type="ECO:0000256" key="18">
    <source>
        <dbReference type="RuleBase" id="RU362033"/>
    </source>
</evidence>
<dbReference type="GO" id="GO:0005802">
    <property type="term" value="C:trans-Golgi network"/>
    <property type="evidence" value="ECO:0007669"/>
    <property type="project" value="TreeGrafter"/>
</dbReference>
<sequence>MSAFPIPWIQSIEDCKDLVLTKGFDTEGIYWFINLSEPDPFVLLPFITSALHLTNIELQFQGSPEVMKYKLLKLCFRVVSLLIIPIGTQLPSQIPDVSPTNRFGTVIPLSMVLLASAFKELIEDKKRHSQDTAINQKKAKVLTKTGTFILKQWKDIVVGDIVRIENGEFFPADLILISSSEPEALCYIETSNLDGETNLKIRQGLPETSHILTPEEAAKFEGVIKSELPNNSLYTFEGTLRYKHKELALDPISLLLRGAVLRNTRWVYGAVVFTGHETKLMKNATKTPIKRTKVENMVNTQIIFLFGILLSMALCCALVTLYRSSQIGGFEEVVLKQAGHLAAITAFPFNILTFIILYNNLIPLSLIVTMEFVKYSLGAMINSDLDMYHEETDTPATARTSSLVEELGQIDYIFSDKTGTLTCNIMDYRMCSVAGRGYALVVPDDKKIRIDENGKEVGYFDFDKMKRKFKDDKSPEGDCLREFYTLLAVCHTVIPETDEEGNVTYQASSPDEAALVKGAVSVGYVFTTRKPKSVTIIADGIEEEYEILNICEFNSTRKRMSAVVRLPDGTIKLYIKGADTVILERLSENNNPYIDSTCVHLEEYATEGLRTLCLAVRTVSEEEYSAWSVIYEKAATTINNRGEALDAAAELIEKDLFLLGATAIEDKLQDGVPETIATLAQAGIKIWVLTGDRQETAINIGFSCKLITEEMSMIVCNETTHYDTKKFLLDKLDLVKHGNNETLGIEKTVNGSLDDDDDDSAPPTYLEKLKHRFLFKKKRRRFNKDISVDNEPLALIIDGKTLSYALEPDIALIFLELATHCKAVVCCRVSPLQKALVVKLVRKNVEESVTLAIGDGANDVSMIQAAHVGVGISGQEGLQAARSADFAIAQFRFLKKLLLVHGNWAYSRLSKLILYSFYKNITLYLIQMWFALDNGFSGQTLFETWTVSAYNIAFAIFQPVAIGLFDAYVSARMLDRYPQLYKQGQKSMFYNDKSMKFAYGEGVILSDGRLSDNWFMGETVYTMVLITITWKAAIAVDTFVNFTYVAVFGSIALWFIFFPIYAIVGPMVGISEQLYAMIPPMLGSATVWFVIILVPIFANLRDYTWKLNYMPQSYHVIQEIQKYNIPDYRPRMEWFRKAVHKVRQIQRLKRNRGFAFSQNESGQADLIRVYDTTKRKPIG</sequence>
<evidence type="ECO:0000256" key="6">
    <source>
        <dbReference type="ARBA" id="ARBA00022723"/>
    </source>
</evidence>
<feature type="transmembrane region" description="Helical" evidence="18">
    <location>
        <begin position="302"/>
        <end position="322"/>
    </location>
</feature>
<dbReference type="GO" id="GO:0032456">
    <property type="term" value="P:endocytic recycling"/>
    <property type="evidence" value="ECO:0007669"/>
    <property type="project" value="TreeGrafter"/>
</dbReference>
<feature type="active site" description="4-aspartylphosphate intermediate" evidence="15">
    <location>
        <position position="416"/>
    </location>
</feature>
<accession>A0AAD5XXY8</accession>
<evidence type="ECO:0000256" key="11">
    <source>
        <dbReference type="ARBA" id="ARBA00022989"/>
    </source>
</evidence>
<dbReference type="GO" id="GO:0000287">
    <property type="term" value="F:magnesium ion binding"/>
    <property type="evidence" value="ECO:0007669"/>
    <property type="project" value="UniProtKB-UniRule"/>
</dbReference>
<feature type="binding site" evidence="16">
    <location>
        <position position="859"/>
    </location>
    <ligand>
        <name>ATP</name>
        <dbReference type="ChEBI" id="CHEBI:30616"/>
    </ligand>
</feature>
<proteinExistence type="inferred from homology"/>
<feature type="binding site" evidence="17">
    <location>
        <position position="855"/>
    </location>
    <ligand>
        <name>Mg(2+)</name>
        <dbReference type="ChEBI" id="CHEBI:18420"/>
    </ligand>
</feature>
<comment type="caution">
    <text evidence="21">The sequence shown here is derived from an EMBL/GenBank/DDBJ whole genome shotgun (WGS) entry which is preliminary data.</text>
</comment>
<dbReference type="Proteomes" id="UP001211065">
    <property type="component" value="Unassembled WGS sequence"/>
</dbReference>
<dbReference type="InterPro" id="IPR032630">
    <property type="entry name" value="P_typ_ATPase_c"/>
</dbReference>
<gene>
    <name evidence="21" type="ORF">HK099_007778</name>
</gene>
<dbReference type="FunFam" id="2.70.150.10:FF:000021">
    <property type="entry name" value="Phospholipid-transporting ATPase"/>
    <property type="match status" value="1"/>
</dbReference>
<dbReference type="SUPFAM" id="SSF56784">
    <property type="entry name" value="HAD-like"/>
    <property type="match status" value="1"/>
</dbReference>
<dbReference type="GO" id="GO:0005524">
    <property type="term" value="F:ATP binding"/>
    <property type="evidence" value="ECO:0007669"/>
    <property type="project" value="UniProtKB-UniRule"/>
</dbReference>
<evidence type="ECO:0000256" key="4">
    <source>
        <dbReference type="ARBA" id="ARBA00022475"/>
    </source>
</evidence>
<keyword evidence="7 16" id="KW-0547">Nucleotide-binding</keyword>
<feature type="transmembrane region" description="Helical" evidence="18">
    <location>
        <begin position="1042"/>
        <end position="1064"/>
    </location>
</feature>
<feature type="transmembrane region" description="Helical" evidence="18">
    <location>
        <begin position="952"/>
        <end position="971"/>
    </location>
</feature>
<dbReference type="PANTHER" id="PTHR24092">
    <property type="entry name" value="PROBABLE PHOSPHOLIPID-TRANSPORTING ATPASE"/>
    <property type="match status" value="1"/>
</dbReference>
<dbReference type="AlphaFoldDB" id="A0AAD5XXY8"/>
<dbReference type="Pfam" id="PF00122">
    <property type="entry name" value="E1-E2_ATPase"/>
    <property type="match status" value="1"/>
</dbReference>
<evidence type="ECO:0000256" key="12">
    <source>
        <dbReference type="ARBA" id="ARBA00023136"/>
    </source>
</evidence>
<evidence type="ECO:0000256" key="7">
    <source>
        <dbReference type="ARBA" id="ARBA00022741"/>
    </source>
</evidence>
<comment type="catalytic activity">
    <reaction evidence="14">
        <text>a 1,2-diacyl-sn-glycero-3-phosphoethanolamine(out) + ATP + H2O = a 1,2-diacyl-sn-glycero-3-phosphoethanolamine(in) + ADP + phosphate + H(+)</text>
        <dbReference type="Rhea" id="RHEA:66132"/>
        <dbReference type="ChEBI" id="CHEBI:15377"/>
        <dbReference type="ChEBI" id="CHEBI:15378"/>
        <dbReference type="ChEBI" id="CHEBI:30616"/>
        <dbReference type="ChEBI" id="CHEBI:43474"/>
        <dbReference type="ChEBI" id="CHEBI:64612"/>
        <dbReference type="ChEBI" id="CHEBI:456216"/>
    </reaction>
    <physiologicalReaction direction="left-to-right" evidence="14">
        <dbReference type="Rhea" id="RHEA:66133"/>
    </physiologicalReaction>
</comment>
<keyword evidence="22" id="KW-1185">Reference proteome</keyword>
<dbReference type="InterPro" id="IPR059000">
    <property type="entry name" value="ATPase_P-type_domA"/>
</dbReference>
<keyword evidence="12 18" id="KW-0472">Membrane</keyword>
<dbReference type="GO" id="GO:0005886">
    <property type="term" value="C:plasma membrane"/>
    <property type="evidence" value="ECO:0007669"/>
    <property type="project" value="UniProtKB-SubCell"/>
</dbReference>
<keyword evidence="8 16" id="KW-0067">ATP-binding</keyword>
<evidence type="ECO:0000256" key="8">
    <source>
        <dbReference type="ARBA" id="ARBA00022840"/>
    </source>
</evidence>
<feature type="transmembrane region" description="Helical" evidence="18">
    <location>
        <begin position="912"/>
        <end position="932"/>
    </location>
</feature>
<dbReference type="NCBIfam" id="TIGR01652">
    <property type="entry name" value="ATPase-Plipid"/>
    <property type="match status" value="1"/>
</dbReference>
<dbReference type="InterPro" id="IPR008250">
    <property type="entry name" value="ATPase_P-typ_transduc_dom_A_sf"/>
</dbReference>